<dbReference type="Pfam" id="PF13193">
    <property type="entry name" value="AMP-binding_C"/>
    <property type="match status" value="1"/>
</dbReference>
<dbReference type="GO" id="GO:0031956">
    <property type="term" value="F:medium-chain fatty acid-CoA ligase activity"/>
    <property type="evidence" value="ECO:0007669"/>
    <property type="project" value="TreeGrafter"/>
</dbReference>
<sequence>MLLTSLDPTHPGATDAAAAITVGPDSMSRAQVYQAARALAGSLPDSGPAAVHATPTLETIIAVTACLLAGVTVVPVPPDSGSAELHHILTDAKVTCWVGPPHPSSDLPAIPVGRHGRGEATALIAPADDDLAMIMYTSGTTGAPKGVKLSHRALAAGIDALADAWQWTPDDTVVHGLPLFHLHGLVLGVLGSLRIGSRVVHTEKPRPERYATAMGTMYFAVPTVWSRIAADESSARALRRARLLVSGSAPLPTPVFDRIAELTGSAPIERYGMSETMITLSTRADGQRRPGSVGQPVRGVETRLVTENGQPVPDDGVSIGRLQVRGPMLFDGYLNRPEETAAAWTDNGWFITGDVATRDATGFHRIVGRESVDLIKSGGYRIGAGEVETALLAHPSVQEVAVVGQADPDLGQRVVAYVVTEQQNRSTLAETLISFVTDTLSHHKRPREVVFVDELPRNALGKVQKKQL</sequence>
<evidence type="ECO:0000313" key="5">
    <source>
        <dbReference type="Proteomes" id="UP000199529"/>
    </source>
</evidence>
<dbReference type="InterPro" id="IPR000873">
    <property type="entry name" value="AMP-dep_synth/lig_dom"/>
</dbReference>
<dbReference type="InterPro" id="IPR025110">
    <property type="entry name" value="AMP-bd_C"/>
</dbReference>
<dbReference type="AlphaFoldDB" id="A0A1H3B4X4"/>
<dbReference type="GO" id="GO:0006631">
    <property type="term" value="P:fatty acid metabolic process"/>
    <property type="evidence" value="ECO:0007669"/>
    <property type="project" value="TreeGrafter"/>
</dbReference>
<dbReference type="InterPro" id="IPR045851">
    <property type="entry name" value="AMP-bd_C_sf"/>
</dbReference>
<dbReference type="Gene3D" id="3.30.300.30">
    <property type="match status" value="1"/>
</dbReference>
<dbReference type="OrthoDB" id="5168424at2"/>
<feature type="domain" description="AMP-binding enzyme C-terminal" evidence="3">
    <location>
        <begin position="386"/>
        <end position="462"/>
    </location>
</feature>
<accession>A0A1H3B4X4</accession>
<dbReference type="PANTHER" id="PTHR43201:SF8">
    <property type="entry name" value="ACYL-COA SYNTHETASE FAMILY MEMBER 3"/>
    <property type="match status" value="1"/>
</dbReference>
<name>A0A1H3B4X4_9PSEU</name>
<organism evidence="4 5">
    <name type="scientific">Saccharopolyspora shandongensis</name>
    <dbReference type="NCBI Taxonomy" id="418495"/>
    <lineage>
        <taxon>Bacteria</taxon>
        <taxon>Bacillati</taxon>
        <taxon>Actinomycetota</taxon>
        <taxon>Actinomycetes</taxon>
        <taxon>Pseudonocardiales</taxon>
        <taxon>Pseudonocardiaceae</taxon>
        <taxon>Saccharopolyspora</taxon>
    </lineage>
</organism>
<proteinExistence type="inferred from homology"/>
<dbReference type="SUPFAM" id="SSF56801">
    <property type="entry name" value="Acetyl-CoA synthetase-like"/>
    <property type="match status" value="1"/>
</dbReference>
<dbReference type="STRING" id="418495.SAMN05216215_101068"/>
<reference evidence="5" key="1">
    <citation type="submission" date="2016-10" db="EMBL/GenBank/DDBJ databases">
        <authorList>
            <person name="Varghese N."/>
            <person name="Submissions S."/>
        </authorList>
    </citation>
    <scope>NUCLEOTIDE SEQUENCE [LARGE SCALE GENOMIC DNA]</scope>
    <source>
        <strain evidence="5">CGMCC 4.3530</strain>
    </source>
</reference>
<dbReference type="InterPro" id="IPR020845">
    <property type="entry name" value="AMP-binding_CS"/>
</dbReference>
<gene>
    <name evidence="4" type="ORF">SAMN05216215_101068</name>
</gene>
<dbReference type="Gene3D" id="3.40.50.12780">
    <property type="entry name" value="N-terminal domain of ligase-like"/>
    <property type="match status" value="1"/>
</dbReference>
<feature type="domain" description="AMP-dependent synthetase/ligase" evidence="2">
    <location>
        <begin position="18"/>
        <end position="334"/>
    </location>
</feature>
<evidence type="ECO:0000313" key="4">
    <source>
        <dbReference type="EMBL" id="SDX36982.1"/>
    </source>
</evidence>
<keyword evidence="4" id="KW-0436">Ligase</keyword>
<comment type="similarity">
    <text evidence="1">Belongs to the ATP-dependent AMP-binding enzyme family.</text>
</comment>
<dbReference type="InterPro" id="IPR042099">
    <property type="entry name" value="ANL_N_sf"/>
</dbReference>
<dbReference type="EMBL" id="FNOK01000010">
    <property type="protein sequence ID" value="SDX36982.1"/>
    <property type="molecule type" value="Genomic_DNA"/>
</dbReference>
<dbReference type="Proteomes" id="UP000199529">
    <property type="component" value="Unassembled WGS sequence"/>
</dbReference>
<dbReference type="PANTHER" id="PTHR43201">
    <property type="entry name" value="ACYL-COA SYNTHETASE"/>
    <property type="match status" value="1"/>
</dbReference>
<dbReference type="CDD" id="cd05941">
    <property type="entry name" value="MCS"/>
    <property type="match status" value="1"/>
</dbReference>
<evidence type="ECO:0000259" key="2">
    <source>
        <dbReference type="Pfam" id="PF00501"/>
    </source>
</evidence>
<evidence type="ECO:0000256" key="1">
    <source>
        <dbReference type="ARBA" id="ARBA00006432"/>
    </source>
</evidence>
<evidence type="ECO:0000259" key="3">
    <source>
        <dbReference type="Pfam" id="PF13193"/>
    </source>
</evidence>
<dbReference type="RefSeq" id="WP_093265355.1">
    <property type="nucleotide sequence ID" value="NZ_FNOK01000010.1"/>
</dbReference>
<protein>
    <submittedName>
        <fullName evidence="4">Fatty acid CoA ligase FadD36</fullName>
    </submittedName>
</protein>
<dbReference type="Pfam" id="PF00501">
    <property type="entry name" value="AMP-binding"/>
    <property type="match status" value="1"/>
</dbReference>
<keyword evidence="5" id="KW-1185">Reference proteome</keyword>
<dbReference type="NCBIfam" id="NF005858">
    <property type="entry name" value="PRK07787.1"/>
    <property type="match status" value="1"/>
</dbReference>
<dbReference type="PROSITE" id="PS00455">
    <property type="entry name" value="AMP_BINDING"/>
    <property type="match status" value="1"/>
</dbReference>